<sequence>MSPSTPVGIAAPLTLPCGTVLPNRLVKAALSEQLGTRTHAPSDELYRLYGRWAHSGAGLLVTGNVMVDRTAIAEPHNVAVVDDRDLGRLSEWSDVARAGGAQVWAQINHPGRQVPRHIARRPVAPSAVPMRGVGGAFAKPRELRAAEIEDLVGKFATTAGIMMRAGFTGVQIHGAHGYLISQFLSPRTNLRTDRWGGTPENRRRFLLAVVTAVRAEIGARTPLSVKLNSADFQRGGFTEDESLDVIAALGEPGLDLLEISGGTYETPAVVLGNPEKRKASTRAREAYFLEFAEKARAVATMPLMLTGGFRTLAGMNEALDGGAIDLVGLGRPMVMEPLLPSQLLSGRGEASAISPKRTGIRQLDGMAETVWYTDQMWRLGRGHEPKPGRHPVRGIVNYALAGGIHSITRQRGDAAPRPDFVARGASTRTG</sequence>
<dbReference type="AlphaFoldDB" id="A0A0N9IB54"/>
<gene>
    <name evidence="5" type="ORF">AOZ06_37775</name>
</gene>
<dbReference type="CDD" id="cd04733">
    <property type="entry name" value="OYE_like_2_FMN"/>
    <property type="match status" value="1"/>
</dbReference>
<dbReference type="Pfam" id="PF00724">
    <property type="entry name" value="Oxidored_FMN"/>
    <property type="match status" value="1"/>
</dbReference>
<dbReference type="GO" id="GO:0010181">
    <property type="term" value="F:FMN binding"/>
    <property type="evidence" value="ECO:0007669"/>
    <property type="project" value="InterPro"/>
</dbReference>
<evidence type="ECO:0000313" key="6">
    <source>
        <dbReference type="Proteomes" id="UP000063699"/>
    </source>
</evidence>
<dbReference type="Proteomes" id="UP000063699">
    <property type="component" value="Chromosome"/>
</dbReference>
<keyword evidence="1" id="KW-0285">Flavoprotein</keyword>
<dbReference type="STRING" id="860235.AOZ06_37775"/>
<keyword evidence="6" id="KW-1185">Reference proteome</keyword>
<evidence type="ECO:0000313" key="5">
    <source>
        <dbReference type="EMBL" id="ALG11860.1"/>
    </source>
</evidence>
<accession>A0A0N9IB54</accession>
<dbReference type="GO" id="GO:0016491">
    <property type="term" value="F:oxidoreductase activity"/>
    <property type="evidence" value="ECO:0007669"/>
    <property type="project" value="UniProtKB-KW"/>
</dbReference>
<feature type="region of interest" description="Disordered" evidence="3">
    <location>
        <begin position="409"/>
        <end position="430"/>
    </location>
</feature>
<feature type="domain" description="NADH:flavin oxidoreductase/NADH oxidase N-terminal" evidence="4">
    <location>
        <begin position="12"/>
        <end position="347"/>
    </location>
</feature>
<organism evidence="5 6">
    <name type="scientific">Kibdelosporangium phytohabitans</name>
    <dbReference type="NCBI Taxonomy" id="860235"/>
    <lineage>
        <taxon>Bacteria</taxon>
        <taxon>Bacillati</taxon>
        <taxon>Actinomycetota</taxon>
        <taxon>Actinomycetes</taxon>
        <taxon>Pseudonocardiales</taxon>
        <taxon>Pseudonocardiaceae</taxon>
        <taxon>Kibdelosporangium</taxon>
    </lineage>
</organism>
<dbReference type="PANTHER" id="PTHR43656">
    <property type="entry name" value="BINDING OXIDOREDUCTASE, PUTATIVE (AFU_ORTHOLOGUE AFUA_2G08260)-RELATED"/>
    <property type="match status" value="1"/>
</dbReference>
<dbReference type="RefSeq" id="WP_054293756.1">
    <property type="nucleotide sequence ID" value="NZ_CP012752.1"/>
</dbReference>
<dbReference type="Gene3D" id="3.20.20.70">
    <property type="entry name" value="Aldolase class I"/>
    <property type="match status" value="1"/>
</dbReference>
<name>A0A0N9IB54_9PSEU</name>
<dbReference type="OrthoDB" id="3169239at2"/>
<dbReference type="InterPro" id="IPR051799">
    <property type="entry name" value="NADH_flavin_oxidoreductase"/>
</dbReference>
<evidence type="ECO:0000256" key="1">
    <source>
        <dbReference type="ARBA" id="ARBA00022630"/>
    </source>
</evidence>
<keyword evidence="2" id="KW-0560">Oxidoreductase</keyword>
<dbReference type="EMBL" id="CP012752">
    <property type="protein sequence ID" value="ALG11860.1"/>
    <property type="molecule type" value="Genomic_DNA"/>
</dbReference>
<dbReference type="SUPFAM" id="SSF51395">
    <property type="entry name" value="FMN-linked oxidoreductases"/>
    <property type="match status" value="1"/>
</dbReference>
<dbReference type="PANTHER" id="PTHR43656:SF2">
    <property type="entry name" value="BINDING OXIDOREDUCTASE, PUTATIVE (AFU_ORTHOLOGUE AFUA_2G08260)-RELATED"/>
    <property type="match status" value="1"/>
</dbReference>
<protein>
    <recommendedName>
        <fullName evidence="4">NADH:flavin oxidoreductase/NADH oxidase N-terminal domain-containing protein</fullName>
    </recommendedName>
</protein>
<evidence type="ECO:0000256" key="3">
    <source>
        <dbReference type="SAM" id="MobiDB-lite"/>
    </source>
</evidence>
<evidence type="ECO:0000259" key="4">
    <source>
        <dbReference type="Pfam" id="PF00724"/>
    </source>
</evidence>
<dbReference type="InterPro" id="IPR013785">
    <property type="entry name" value="Aldolase_TIM"/>
</dbReference>
<dbReference type="InterPro" id="IPR001155">
    <property type="entry name" value="OxRdtase_FMN_N"/>
</dbReference>
<evidence type="ECO:0000256" key="2">
    <source>
        <dbReference type="ARBA" id="ARBA00023002"/>
    </source>
</evidence>
<proteinExistence type="predicted"/>
<reference evidence="5 6" key="1">
    <citation type="submission" date="2015-07" db="EMBL/GenBank/DDBJ databases">
        <title>Genome sequencing of Kibdelosporangium phytohabitans.</title>
        <authorList>
            <person name="Qin S."/>
            <person name="Xing K."/>
        </authorList>
    </citation>
    <scope>NUCLEOTIDE SEQUENCE [LARGE SCALE GENOMIC DNA]</scope>
    <source>
        <strain evidence="5 6">KLBMP1111</strain>
    </source>
</reference>
<dbReference type="KEGG" id="kphy:AOZ06_37775"/>